<evidence type="ECO:0000256" key="1">
    <source>
        <dbReference type="ARBA" id="ARBA00034117"/>
    </source>
</evidence>
<comment type="similarity">
    <text evidence="1">In the N-terminal section; belongs to the LXG family.</text>
</comment>
<protein>
    <recommendedName>
        <fullName evidence="2">LXG domain-containing protein</fullName>
    </recommendedName>
</protein>
<sequence length="111" mass="12687">MIMPRISKSELSSAKEMTQKSRLEILNKFGKFETEVKEFEGTNKLKGKSWDSAKQHFSEYLPISDGIFNALADFGERFEQYLAAFESEVGSPKNKLDTADLEDLNNRLKNC</sequence>
<dbReference type="InterPro" id="IPR006829">
    <property type="entry name" value="LXG_dom"/>
</dbReference>
<dbReference type="EMBL" id="AODM01000005">
    <property type="protein sequence ID" value="EUJ64873.1"/>
    <property type="molecule type" value="Genomic_DNA"/>
</dbReference>
<dbReference type="Pfam" id="PF04740">
    <property type="entry name" value="LXG"/>
    <property type="match status" value="1"/>
</dbReference>
<organism evidence="3 4">
    <name type="scientific">Listeria fleischmannii FSL S10-1203</name>
    <dbReference type="NCBI Taxonomy" id="1265822"/>
    <lineage>
        <taxon>Bacteria</taxon>
        <taxon>Bacillati</taxon>
        <taxon>Bacillota</taxon>
        <taxon>Bacilli</taxon>
        <taxon>Bacillales</taxon>
        <taxon>Listeriaceae</taxon>
        <taxon>Listeria</taxon>
    </lineage>
</organism>
<proteinExistence type="inferred from homology"/>
<dbReference type="PATRIC" id="fig|1265822.4.peg.356"/>
<accession>W7E2J6</accession>
<dbReference type="Proteomes" id="UP000019241">
    <property type="component" value="Unassembled WGS sequence"/>
</dbReference>
<name>W7E2J6_9LIST</name>
<gene>
    <name evidence="3" type="ORF">MCOL2_01740</name>
</gene>
<evidence type="ECO:0000313" key="3">
    <source>
        <dbReference type="EMBL" id="EUJ64873.1"/>
    </source>
</evidence>
<comment type="caution">
    <text evidence="3">The sequence shown here is derived from an EMBL/GenBank/DDBJ whole genome shotgun (WGS) entry which is preliminary data.</text>
</comment>
<reference evidence="3 4" key="1">
    <citation type="submission" date="2012-12" db="EMBL/GenBank/DDBJ databases">
        <title>Novel taxa of Listeriaceae from agricultural environments in the United States.</title>
        <authorList>
            <person name="den Bakker H.C."/>
            <person name="Allred A."/>
            <person name="Warchocki S."/>
            <person name="Wright E.M."/>
            <person name="Burrell A."/>
            <person name="Nightingale K.K."/>
            <person name="Kephart D."/>
            <person name="Wiedmann M."/>
        </authorList>
    </citation>
    <scope>NUCLEOTIDE SEQUENCE [LARGE SCALE GENOMIC DNA]</scope>
    <source>
        <strain evidence="3 4">FSL S10-1203</strain>
    </source>
</reference>
<evidence type="ECO:0000313" key="4">
    <source>
        <dbReference type="Proteomes" id="UP000019241"/>
    </source>
</evidence>
<feature type="domain" description="LXG" evidence="2">
    <location>
        <begin position="10"/>
        <end position="110"/>
    </location>
</feature>
<evidence type="ECO:0000259" key="2">
    <source>
        <dbReference type="Pfam" id="PF04740"/>
    </source>
</evidence>
<dbReference type="AlphaFoldDB" id="W7E2J6"/>